<dbReference type="PANTHER" id="PTHR28641">
    <property type="match status" value="1"/>
</dbReference>
<evidence type="ECO:0000256" key="1">
    <source>
        <dbReference type="SAM" id="MobiDB-lite"/>
    </source>
</evidence>
<dbReference type="GO" id="GO:2001294">
    <property type="term" value="P:malonyl-CoA catabolic process"/>
    <property type="evidence" value="ECO:0007669"/>
    <property type="project" value="TreeGrafter"/>
</dbReference>
<reference evidence="4" key="1">
    <citation type="submission" date="2024-02" db="UniProtKB">
        <authorList>
            <consortium name="WormBaseParasite"/>
        </authorList>
    </citation>
    <scope>IDENTIFICATION</scope>
</reference>
<keyword evidence="3" id="KW-1185">Reference proteome</keyword>
<evidence type="ECO:0000313" key="4">
    <source>
        <dbReference type="WBParaSite" id="MBELARI_LOCUS11584"/>
    </source>
</evidence>
<feature type="compositionally biased region" description="Basic and acidic residues" evidence="1">
    <location>
        <begin position="360"/>
        <end position="424"/>
    </location>
</feature>
<dbReference type="GO" id="GO:0006085">
    <property type="term" value="P:acetyl-CoA biosynthetic process"/>
    <property type="evidence" value="ECO:0007669"/>
    <property type="project" value="TreeGrafter"/>
</dbReference>
<dbReference type="InterPro" id="IPR007956">
    <property type="entry name" value="Malonyl_CoA_deC_C"/>
</dbReference>
<feature type="region of interest" description="Disordered" evidence="1">
    <location>
        <begin position="342"/>
        <end position="424"/>
    </location>
</feature>
<evidence type="ECO:0000313" key="3">
    <source>
        <dbReference type="Proteomes" id="UP000887575"/>
    </source>
</evidence>
<dbReference type="FunFam" id="3.40.630.150:FF:000001">
    <property type="entry name" value="Malonyl-CoA decarboxylase, mitochondrial"/>
    <property type="match status" value="1"/>
</dbReference>
<dbReference type="PANTHER" id="PTHR28641:SF1">
    <property type="entry name" value="MALONYL-COA DECARBOXYLASE, MITOCHONDRIAL"/>
    <property type="match status" value="1"/>
</dbReference>
<dbReference type="Gene3D" id="3.40.630.150">
    <property type="entry name" value="Malonyl-CoA decarboxylase, catalytic domain"/>
    <property type="match status" value="1"/>
</dbReference>
<dbReference type="GO" id="GO:0050080">
    <property type="term" value="F:malonyl-CoA decarboxylase activity"/>
    <property type="evidence" value="ECO:0007669"/>
    <property type="project" value="InterPro"/>
</dbReference>
<dbReference type="GO" id="GO:0005759">
    <property type="term" value="C:mitochondrial matrix"/>
    <property type="evidence" value="ECO:0007669"/>
    <property type="project" value="TreeGrafter"/>
</dbReference>
<dbReference type="GO" id="GO:0005782">
    <property type="term" value="C:peroxisomal matrix"/>
    <property type="evidence" value="ECO:0007669"/>
    <property type="project" value="TreeGrafter"/>
</dbReference>
<accession>A0AAF3ECB5</accession>
<dbReference type="WBParaSite" id="MBELARI_LOCUS11584">
    <property type="protein sequence ID" value="MBELARI_LOCUS11584"/>
    <property type="gene ID" value="MBELARI_LOCUS11584"/>
</dbReference>
<sequence>MSRTADIVVLPSNLKFCRLTWESSGDIIQKVASYEAVHRVHGLVDIRRRLGLHRRCFYFLHEALPRESLVIVHVALTDQIASNVQNITKDEDLNYPEANDSTAIYYSITSTQKSLSGVDLGNLLIKSVAAQISREEPQINTHATLSPIPGFRSWLLRALKEPQNFGNVISDFCLEHLTSITKQKVDPAQARKLLLNLLCNERIELEKIEIVKPILQRLCAQYLCVEKRNGYALNPVTNFHLRNGAEVFRVNWRGDTSARGLYNSFGLMVNYRYVLENVNTNSSNYVNKKVVAIDSQVKNLLFDPMDFAGQNVWNDYTCDQGNWENFSSNDFPLANQWRAPRPVKVAQRKAPPTVGADGLTKAERRQKNREAAEAARAAKVERKLANIRRQEETKKLQTEKKNQKAQKECDRSMQQLNRRETRKC</sequence>
<feature type="domain" description="Malonyl-CoA decarboxylase C-terminal" evidence="2">
    <location>
        <begin position="13"/>
        <end position="273"/>
    </location>
</feature>
<name>A0AAF3ECB5_9BILA</name>
<organism evidence="3 4">
    <name type="scientific">Mesorhabditis belari</name>
    <dbReference type="NCBI Taxonomy" id="2138241"/>
    <lineage>
        <taxon>Eukaryota</taxon>
        <taxon>Metazoa</taxon>
        <taxon>Ecdysozoa</taxon>
        <taxon>Nematoda</taxon>
        <taxon>Chromadorea</taxon>
        <taxon>Rhabditida</taxon>
        <taxon>Rhabditina</taxon>
        <taxon>Rhabditomorpha</taxon>
        <taxon>Rhabditoidea</taxon>
        <taxon>Rhabditidae</taxon>
        <taxon>Mesorhabditinae</taxon>
        <taxon>Mesorhabditis</taxon>
    </lineage>
</organism>
<dbReference type="Pfam" id="PF05292">
    <property type="entry name" value="MCD"/>
    <property type="match status" value="1"/>
</dbReference>
<proteinExistence type="predicted"/>
<evidence type="ECO:0000259" key="2">
    <source>
        <dbReference type="Pfam" id="PF05292"/>
    </source>
</evidence>
<dbReference type="InterPro" id="IPR038917">
    <property type="entry name" value="Malonyl_CoA_deC"/>
</dbReference>
<dbReference type="Proteomes" id="UP000887575">
    <property type="component" value="Unassembled WGS sequence"/>
</dbReference>
<protein>
    <submittedName>
        <fullName evidence="4">Malonyl-CoA decarboxylase C-terminal domain-containing protein</fullName>
    </submittedName>
</protein>
<dbReference type="InterPro" id="IPR042303">
    <property type="entry name" value="Malonyl_CoA_deC_C_sf"/>
</dbReference>
<dbReference type="AlphaFoldDB" id="A0AAF3ECB5"/>
<dbReference type="GO" id="GO:0006633">
    <property type="term" value="P:fatty acid biosynthetic process"/>
    <property type="evidence" value="ECO:0007669"/>
    <property type="project" value="InterPro"/>
</dbReference>